<dbReference type="Pfam" id="PF00107">
    <property type="entry name" value="ADH_zinc_N"/>
    <property type="match status" value="1"/>
</dbReference>
<dbReference type="SMART" id="SM00829">
    <property type="entry name" value="PKS_ER"/>
    <property type="match status" value="1"/>
</dbReference>
<dbReference type="SUPFAM" id="SSF50129">
    <property type="entry name" value="GroES-like"/>
    <property type="match status" value="1"/>
</dbReference>
<dbReference type="SUPFAM" id="SSF51735">
    <property type="entry name" value="NAD(P)-binding Rossmann-fold domains"/>
    <property type="match status" value="1"/>
</dbReference>
<evidence type="ECO:0000256" key="4">
    <source>
        <dbReference type="RuleBase" id="RU361277"/>
    </source>
</evidence>
<dbReference type="Pfam" id="PF08240">
    <property type="entry name" value="ADH_N"/>
    <property type="match status" value="1"/>
</dbReference>
<protein>
    <submittedName>
        <fullName evidence="6">L-iditol 2-dehydrogenase</fullName>
    </submittedName>
</protein>
<dbReference type="GO" id="GO:0008270">
    <property type="term" value="F:zinc ion binding"/>
    <property type="evidence" value="ECO:0007669"/>
    <property type="project" value="InterPro"/>
</dbReference>
<dbReference type="InterPro" id="IPR013149">
    <property type="entry name" value="ADH-like_C"/>
</dbReference>
<dbReference type="EMBL" id="FNCY01000016">
    <property type="protein sequence ID" value="SDI30901.1"/>
    <property type="molecule type" value="Genomic_DNA"/>
</dbReference>
<dbReference type="Gene3D" id="3.40.50.720">
    <property type="entry name" value="NAD(P)-binding Rossmann-like Domain"/>
    <property type="match status" value="1"/>
</dbReference>
<dbReference type="InterPro" id="IPR002328">
    <property type="entry name" value="ADH_Zn_CS"/>
</dbReference>
<sequence length="328" mass="35698">MSVTTRAALLKGPRDIELQEKTLVCGDNEVIVRNHLIGICGSDKSFYRGQLPPKTAEFRQDPKFPFWLGHESGGTVVEVGAKVSEYQVGDKVIAFGWCNNFADYFVAQPFQLQPAPAGLDMDLVSLGEPIACAMYSGLHCEVQLGDVVVVMGGGFAGQIIAQCAKKKGASTVIVADVLEGKLELAKTLGADITVNLKKDDLAQIVSRLTAGVGADVVVEAAGSADSFNLASEVIRHNGKFVFYSWVTQPVTLNISRWHDDGLQFVNTCLVHHTWRERYVWTPPSLRPVVQGDVTIKPLITHEFPLADIKEAFHLADTDDAAIKIVLRP</sequence>
<name>A0A1G8JII6_9RHOO</name>
<dbReference type="AlphaFoldDB" id="A0A1G8JII6"/>
<dbReference type="Gene3D" id="3.90.180.10">
    <property type="entry name" value="Medium-chain alcohol dehydrogenases, catalytic domain"/>
    <property type="match status" value="2"/>
</dbReference>
<dbReference type="InterPro" id="IPR013154">
    <property type="entry name" value="ADH-like_N"/>
</dbReference>
<comment type="similarity">
    <text evidence="4">Belongs to the zinc-containing alcohol dehydrogenase family.</text>
</comment>
<accession>A0A1G8JII6</accession>
<keyword evidence="2 4" id="KW-0862">Zinc</keyword>
<dbReference type="RefSeq" id="WP_091938993.1">
    <property type="nucleotide sequence ID" value="NZ_FNCY01000016.1"/>
</dbReference>
<evidence type="ECO:0000313" key="7">
    <source>
        <dbReference type="Proteomes" id="UP000198607"/>
    </source>
</evidence>
<organism evidence="6 7">
    <name type="scientific">Propionivibrio dicarboxylicus</name>
    <dbReference type="NCBI Taxonomy" id="83767"/>
    <lineage>
        <taxon>Bacteria</taxon>
        <taxon>Pseudomonadati</taxon>
        <taxon>Pseudomonadota</taxon>
        <taxon>Betaproteobacteria</taxon>
        <taxon>Rhodocyclales</taxon>
        <taxon>Rhodocyclaceae</taxon>
        <taxon>Propionivibrio</taxon>
    </lineage>
</organism>
<dbReference type="OrthoDB" id="9773078at2"/>
<dbReference type="Proteomes" id="UP000198607">
    <property type="component" value="Unassembled WGS sequence"/>
</dbReference>
<evidence type="ECO:0000256" key="1">
    <source>
        <dbReference type="ARBA" id="ARBA00022723"/>
    </source>
</evidence>
<evidence type="ECO:0000256" key="3">
    <source>
        <dbReference type="ARBA" id="ARBA00023002"/>
    </source>
</evidence>
<keyword evidence="1 4" id="KW-0479">Metal-binding</keyword>
<dbReference type="STRING" id="83767.SAMN05660652_03214"/>
<dbReference type="InterPro" id="IPR050129">
    <property type="entry name" value="Zn_alcohol_dh"/>
</dbReference>
<dbReference type="PANTHER" id="PTHR43401:SF2">
    <property type="entry name" value="L-THREONINE 3-DEHYDROGENASE"/>
    <property type="match status" value="1"/>
</dbReference>
<dbReference type="PANTHER" id="PTHR43401">
    <property type="entry name" value="L-THREONINE 3-DEHYDROGENASE"/>
    <property type="match status" value="1"/>
</dbReference>
<reference evidence="6 7" key="1">
    <citation type="submission" date="2016-10" db="EMBL/GenBank/DDBJ databases">
        <authorList>
            <person name="de Groot N.N."/>
        </authorList>
    </citation>
    <scope>NUCLEOTIDE SEQUENCE [LARGE SCALE GENOMIC DNA]</scope>
    <source>
        <strain evidence="6 7">DSM 5885</strain>
    </source>
</reference>
<dbReference type="GO" id="GO:0016616">
    <property type="term" value="F:oxidoreductase activity, acting on the CH-OH group of donors, NAD or NADP as acceptor"/>
    <property type="evidence" value="ECO:0007669"/>
    <property type="project" value="UniProtKB-ARBA"/>
</dbReference>
<proteinExistence type="inferred from homology"/>
<dbReference type="InterPro" id="IPR011032">
    <property type="entry name" value="GroES-like_sf"/>
</dbReference>
<dbReference type="InterPro" id="IPR020843">
    <property type="entry name" value="ER"/>
</dbReference>
<comment type="cofactor">
    <cofactor evidence="4">
        <name>Zn(2+)</name>
        <dbReference type="ChEBI" id="CHEBI:29105"/>
    </cofactor>
</comment>
<dbReference type="InterPro" id="IPR036291">
    <property type="entry name" value="NAD(P)-bd_dom_sf"/>
</dbReference>
<gene>
    <name evidence="6" type="ORF">SAMN05660652_03214</name>
</gene>
<evidence type="ECO:0000256" key="2">
    <source>
        <dbReference type="ARBA" id="ARBA00022833"/>
    </source>
</evidence>
<keyword evidence="3" id="KW-0560">Oxidoreductase</keyword>
<feature type="domain" description="Enoyl reductase (ER)" evidence="5">
    <location>
        <begin position="8"/>
        <end position="326"/>
    </location>
</feature>
<evidence type="ECO:0000313" key="6">
    <source>
        <dbReference type="EMBL" id="SDI30901.1"/>
    </source>
</evidence>
<dbReference type="PROSITE" id="PS00059">
    <property type="entry name" value="ADH_ZINC"/>
    <property type="match status" value="1"/>
</dbReference>
<keyword evidence="7" id="KW-1185">Reference proteome</keyword>
<evidence type="ECO:0000259" key="5">
    <source>
        <dbReference type="SMART" id="SM00829"/>
    </source>
</evidence>